<dbReference type="SMART" id="SM00388">
    <property type="entry name" value="HisKA"/>
    <property type="match status" value="1"/>
</dbReference>
<dbReference type="InterPro" id="IPR050736">
    <property type="entry name" value="Sensor_HK_Regulatory"/>
</dbReference>
<dbReference type="SUPFAM" id="SSF47384">
    <property type="entry name" value="Homodimeric domain of signal transducing histidine kinase"/>
    <property type="match status" value="1"/>
</dbReference>
<evidence type="ECO:0000256" key="1">
    <source>
        <dbReference type="ARBA" id="ARBA00000085"/>
    </source>
</evidence>
<keyword evidence="9" id="KW-0547">Nucleotide-binding</keyword>
<sequence length="806" mass="88661">MSAQAQTPSVNETAESSLNLFGIPLHALEITQFSMLAGAMIAAMTSALWLIRERGRTSNQNTALRAKVGNLTSRLNQLEALAAAEGQQAVIWSSNDSKPTIVGSLDASSGAPASHAHVLAFGRWLESRSATILEHSIEDLRQNAKPFCEIIQTNNGTPIEVSGRTSGSSAIVRFCDLSKERKASAQLSISHERVVNTLETLQKLMDELNMPIWLRDKQGNLSWVNESYAKSVDCADSTAVVGSKAELFGTQALKSIVDARESANKFAGTVSTVVGGDRMVFDVVEANGSYGSAGIGIDRTDAEAARNELKKTIRSHEETLDELTTAVAMFDENQKLRFHNLAFENLWGLDAAFLEQAPNITMFLDRMRTEGKLPEQPEWRRWKDELLSAFRATEPSEDWWHLTDGRTVRVISNPHPKGGLTWVFENLTERMDLESRFKTMVRVQGDTLNHLAEGVAVFKGDGRLQLANPIFRDLWSLADFDDENPPHIGDIARQIAERGDDVTAWEEFAGIVTGFDDERASDVGRVNVGDKMLSWMVVPLPNGQTMITFLDITAADQIEKALRDRNEALERTAHLKNRFIQHVSYELRSPLTSIMGFTELIAMEHIGKLNEKQREYVGHIEQSSLALLSTTDDILDLASVDAGFIELSFEKVAIASTMREAAASLKDQFDAHKIDLVLRISPEADTIVADAERLKQVMHNVLANAADFAPEGSTVTFTCEKVESGVVFKVRDKGPGIEAEALKTVFERFQTEGGGRNRGAGLGLAIVKSFVDLHEGEVSIESSPSRGTEVILKFPDVPPRVSVAAE</sequence>
<dbReference type="SMART" id="SM00387">
    <property type="entry name" value="HATPase_c"/>
    <property type="match status" value="1"/>
</dbReference>
<comment type="caution">
    <text evidence="9">The sequence shown here is derived from an EMBL/GenBank/DDBJ whole genome shotgun (WGS) entry which is preliminary data.</text>
</comment>
<evidence type="ECO:0000256" key="2">
    <source>
        <dbReference type="ARBA" id="ARBA00012438"/>
    </source>
</evidence>
<evidence type="ECO:0000313" key="10">
    <source>
        <dbReference type="Proteomes" id="UP001477870"/>
    </source>
</evidence>
<keyword evidence="7" id="KW-0175">Coiled coil</keyword>
<keyword evidence="6" id="KW-0902">Two-component regulatory system</keyword>
<dbReference type="CDD" id="cd00082">
    <property type="entry name" value="HisKA"/>
    <property type="match status" value="1"/>
</dbReference>
<keyword evidence="3" id="KW-0597">Phosphoprotein</keyword>
<evidence type="ECO:0000256" key="5">
    <source>
        <dbReference type="ARBA" id="ARBA00022777"/>
    </source>
</evidence>
<evidence type="ECO:0000259" key="8">
    <source>
        <dbReference type="PROSITE" id="PS50109"/>
    </source>
</evidence>
<dbReference type="InterPro" id="IPR003594">
    <property type="entry name" value="HATPase_dom"/>
</dbReference>
<keyword evidence="5" id="KW-0418">Kinase</keyword>
<feature type="coiled-coil region" evidence="7">
    <location>
        <begin position="299"/>
        <end position="326"/>
    </location>
</feature>
<protein>
    <recommendedName>
        <fullName evidence="2">histidine kinase</fullName>
        <ecNumber evidence="2">2.7.13.3</ecNumber>
    </recommendedName>
</protein>
<dbReference type="Gene3D" id="3.30.565.10">
    <property type="entry name" value="Histidine kinase-like ATPase, C-terminal domain"/>
    <property type="match status" value="1"/>
</dbReference>
<evidence type="ECO:0000256" key="3">
    <source>
        <dbReference type="ARBA" id="ARBA00022553"/>
    </source>
</evidence>
<reference evidence="9 10" key="1">
    <citation type="submission" date="2024-03" db="EMBL/GenBank/DDBJ databases">
        <title>Community enrichment and isolation of bacterial strains for fucoidan degradation.</title>
        <authorList>
            <person name="Sichert A."/>
        </authorList>
    </citation>
    <scope>NUCLEOTIDE SEQUENCE [LARGE SCALE GENOMIC DNA]</scope>
    <source>
        <strain evidence="9 10">AS62</strain>
    </source>
</reference>
<keyword evidence="10" id="KW-1185">Reference proteome</keyword>
<dbReference type="EMBL" id="JBBMQO010000005">
    <property type="protein sequence ID" value="MEM5501985.1"/>
    <property type="molecule type" value="Genomic_DNA"/>
</dbReference>
<keyword evidence="4" id="KW-0808">Transferase</keyword>
<dbReference type="PRINTS" id="PR00344">
    <property type="entry name" value="BCTRLSENSOR"/>
</dbReference>
<accession>A0ABU9T774</accession>
<gene>
    <name evidence="9" type="ORF">WNY59_10330</name>
</gene>
<dbReference type="Pfam" id="PF02518">
    <property type="entry name" value="HATPase_c"/>
    <property type="match status" value="1"/>
</dbReference>
<dbReference type="SUPFAM" id="SSF55785">
    <property type="entry name" value="PYP-like sensor domain (PAS domain)"/>
    <property type="match status" value="1"/>
</dbReference>
<dbReference type="PROSITE" id="PS50109">
    <property type="entry name" value="HIS_KIN"/>
    <property type="match status" value="1"/>
</dbReference>
<dbReference type="RefSeq" id="WP_342848378.1">
    <property type="nucleotide sequence ID" value="NZ_JBBMQO010000005.1"/>
</dbReference>
<name>A0ABU9T774_9HYPH</name>
<evidence type="ECO:0000256" key="4">
    <source>
        <dbReference type="ARBA" id="ARBA00022679"/>
    </source>
</evidence>
<dbReference type="Pfam" id="PF12860">
    <property type="entry name" value="PAS_7"/>
    <property type="match status" value="2"/>
</dbReference>
<evidence type="ECO:0000256" key="6">
    <source>
        <dbReference type="ARBA" id="ARBA00023012"/>
    </source>
</evidence>
<evidence type="ECO:0000313" key="9">
    <source>
        <dbReference type="EMBL" id="MEM5501985.1"/>
    </source>
</evidence>
<dbReference type="Proteomes" id="UP001477870">
    <property type="component" value="Unassembled WGS sequence"/>
</dbReference>
<comment type="catalytic activity">
    <reaction evidence="1">
        <text>ATP + protein L-histidine = ADP + protein N-phospho-L-histidine.</text>
        <dbReference type="EC" id="2.7.13.3"/>
    </reaction>
</comment>
<dbReference type="Gene3D" id="3.30.450.20">
    <property type="entry name" value="PAS domain"/>
    <property type="match status" value="1"/>
</dbReference>
<feature type="domain" description="Histidine kinase" evidence="8">
    <location>
        <begin position="582"/>
        <end position="798"/>
    </location>
</feature>
<dbReference type="InterPro" id="IPR003661">
    <property type="entry name" value="HisK_dim/P_dom"/>
</dbReference>
<dbReference type="InterPro" id="IPR036097">
    <property type="entry name" value="HisK_dim/P_sf"/>
</dbReference>
<dbReference type="PANTHER" id="PTHR43711:SF26">
    <property type="entry name" value="SENSOR HISTIDINE KINASE RCSC"/>
    <property type="match status" value="1"/>
</dbReference>
<dbReference type="PANTHER" id="PTHR43711">
    <property type="entry name" value="TWO-COMPONENT HISTIDINE KINASE"/>
    <property type="match status" value="1"/>
</dbReference>
<keyword evidence="9" id="KW-0067">ATP-binding</keyword>
<dbReference type="InterPro" id="IPR036890">
    <property type="entry name" value="HATPase_C_sf"/>
</dbReference>
<dbReference type="CDD" id="cd00075">
    <property type="entry name" value="HATPase"/>
    <property type="match status" value="1"/>
</dbReference>
<dbReference type="Gene3D" id="1.10.287.130">
    <property type="match status" value="1"/>
</dbReference>
<dbReference type="SUPFAM" id="SSF55874">
    <property type="entry name" value="ATPase domain of HSP90 chaperone/DNA topoisomerase II/histidine kinase"/>
    <property type="match status" value="1"/>
</dbReference>
<dbReference type="InterPro" id="IPR005467">
    <property type="entry name" value="His_kinase_dom"/>
</dbReference>
<dbReference type="GO" id="GO:0005524">
    <property type="term" value="F:ATP binding"/>
    <property type="evidence" value="ECO:0007669"/>
    <property type="project" value="UniProtKB-KW"/>
</dbReference>
<dbReference type="InterPro" id="IPR035965">
    <property type="entry name" value="PAS-like_dom_sf"/>
</dbReference>
<dbReference type="Pfam" id="PF00512">
    <property type="entry name" value="HisKA"/>
    <property type="match status" value="1"/>
</dbReference>
<dbReference type="EC" id="2.7.13.3" evidence="2"/>
<organism evidence="9 10">
    <name type="scientific">Ahrensia kielensis</name>
    <dbReference type="NCBI Taxonomy" id="76980"/>
    <lineage>
        <taxon>Bacteria</taxon>
        <taxon>Pseudomonadati</taxon>
        <taxon>Pseudomonadota</taxon>
        <taxon>Alphaproteobacteria</taxon>
        <taxon>Hyphomicrobiales</taxon>
        <taxon>Ahrensiaceae</taxon>
        <taxon>Ahrensia</taxon>
    </lineage>
</organism>
<dbReference type="InterPro" id="IPR004358">
    <property type="entry name" value="Sig_transdc_His_kin-like_C"/>
</dbReference>
<proteinExistence type="predicted"/>
<evidence type="ECO:0000256" key="7">
    <source>
        <dbReference type="SAM" id="Coils"/>
    </source>
</evidence>